<feature type="domain" description="AraC effector-binding" evidence="1">
    <location>
        <begin position="4"/>
        <end position="150"/>
    </location>
</feature>
<dbReference type="EMBL" id="QRAP01000001">
    <property type="protein sequence ID" value="RDK96713.1"/>
    <property type="molecule type" value="Genomic_DNA"/>
</dbReference>
<evidence type="ECO:0000259" key="1">
    <source>
        <dbReference type="SMART" id="SM00871"/>
    </source>
</evidence>
<organism evidence="2 3">
    <name type="scientific">Enterobacillus tribolii</name>
    <dbReference type="NCBI Taxonomy" id="1487935"/>
    <lineage>
        <taxon>Bacteria</taxon>
        <taxon>Pseudomonadati</taxon>
        <taxon>Pseudomonadota</taxon>
        <taxon>Gammaproteobacteria</taxon>
        <taxon>Enterobacterales</taxon>
        <taxon>Hafniaceae</taxon>
        <taxon>Enterobacillus</taxon>
    </lineage>
</organism>
<reference evidence="2 3" key="1">
    <citation type="submission" date="2018-07" db="EMBL/GenBank/DDBJ databases">
        <title>Genomic Encyclopedia of Type Strains, Phase IV (KMG-IV): sequencing the most valuable type-strain genomes for metagenomic binning, comparative biology and taxonomic classification.</title>
        <authorList>
            <person name="Goeker M."/>
        </authorList>
    </citation>
    <scope>NUCLEOTIDE SEQUENCE [LARGE SCALE GENOMIC DNA]</scope>
    <source>
        <strain evidence="2 3">DSM 103736</strain>
    </source>
</reference>
<dbReference type="InterPro" id="IPR029441">
    <property type="entry name" value="Cass2"/>
</dbReference>
<dbReference type="Pfam" id="PF14526">
    <property type="entry name" value="Cass2"/>
    <property type="match status" value="1"/>
</dbReference>
<sequence>MSNYHVTVADYPSKQLVGMKVRTSMKNSHQDCPALWQHFGPRIGELLGNRESYGVSVMINEEEFYYWAVVEWEPLSPLPEGMERIDIPAGKYAKCTAPSLNELADVYMYVYGGWPESQDEYTFDEKKACIELYRTGWQPEDALDVYMPLKAK</sequence>
<accession>A0A370R2R9</accession>
<dbReference type="RefSeq" id="WP_115456509.1">
    <property type="nucleotide sequence ID" value="NZ_QRAP01000001.1"/>
</dbReference>
<dbReference type="AlphaFoldDB" id="A0A370R2R9"/>
<evidence type="ECO:0000313" key="2">
    <source>
        <dbReference type="EMBL" id="RDK96713.1"/>
    </source>
</evidence>
<dbReference type="SUPFAM" id="SSF55136">
    <property type="entry name" value="Probable bacterial effector-binding domain"/>
    <property type="match status" value="1"/>
</dbReference>
<gene>
    <name evidence="2" type="ORF">C8D90_101145</name>
</gene>
<dbReference type="InterPro" id="IPR011256">
    <property type="entry name" value="Reg_factor_effector_dom_sf"/>
</dbReference>
<dbReference type="SMART" id="SM00871">
    <property type="entry name" value="AraC_E_bind"/>
    <property type="match status" value="1"/>
</dbReference>
<name>A0A370R2R9_9GAMM</name>
<evidence type="ECO:0000313" key="3">
    <source>
        <dbReference type="Proteomes" id="UP000254848"/>
    </source>
</evidence>
<dbReference type="Gene3D" id="3.20.80.10">
    <property type="entry name" value="Regulatory factor, effector binding domain"/>
    <property type="match status" value="1"/>
</dbReference>
<dbReference type="OrthoDB" id="282744at2"/>
<dbReference type="InterPro" id="IPR010499">
    <property type="entry name" value="AraC_E-bd"/>
</dbReference>
<dbReference type="Proteomes" id="UP000254848">
    <property type="component" value="Unassembled WGS sequence"/>
</dbReference>
<proteinExistence type="predicted"/>
<comment type="caution">
    <text evidence="2">The sequence shown here is derived from an EMBL/GenBank/DDBJ whole genome shotgun (WGS) entry which is preliminary data.</text>
</comment>
<keyword evidence="3" id="KW-1185">Reference proteome</keyword>
<protein>
    <submittedName>
        <fullName evidence="2">AraC family transcriptional regulator</fullName>
    </submittedName>
</protein>